<dbReference type="Proteomes" id="UP001166286">
    <property type="component" value="Unassembled WGS sequence"/>
</dbReference>
<evidence type="ECO:0000313" key="4">
    <source>
        <dbReference type="Proteomes" id="UP001166286"/>
    </source>
</evidence>
<keyword evidence="4" id="KW-1185">Reference proteome</keyword>
<evidence type="ECO:0000256" key="2">
    <source>
        <dbReference type="SAM" id="SignalP"/>
    </source>
</evidence>
<dbReference type="AlphaFoldDB" id="A0AA39U3Q1"/>
<evidence type="ECO:0000256" key="1">
    <source>
        <dbReference type="SAM" id="MobiDB-lite"/>
    </source>
</evidence>
<gene>
    <name evidence="3" type="ORF">JMJ35_010574</name>
</gene>
<comment type="caution">
    <text evidence="3">The sequence shown here is derived from an EMBL/GenBank/DDBJ whole genome shotgun (WGS) entry which is preliminary data.</text>
</comment>
<accession>A0AA39U3Q1</accession>
<evidence type="ECO:0000313" key="3">
    <source>
        <dbReference type="EMBL" id="KAK0507116.1"/>
    </source>
</evidence>
<sequence>MNSIVLSLTLLATLAQVAHSQAADPSEYCLNDYCNAPAGSCAPHCCSLPTQQEIGNCLAGGSQGGGSPPLSNSQCSSFMGFIDACETLTPSFTALQPSAQATCLCYDDQGNFVPDSFDQAALGCYQWAEASDTAYAAELSSAGSLGFCTNNAAAAPSSALLTSAVMSGTFASNVEVSSIAAITGFSLTSSETAATKTGVEGAGSGTESPLTSTTPTSTTAANNASPSTASNHSSEACLWISPTYFLGVAILVSTLILTLL</sequence>
<proteinExistence type="predicted"/>
<feature type="region of interest" description="Disordered" evidence="1">
    <location>
        <begin position="196"/>
        <end position="231"/>
    </location>
</feature>
<feature type="chain" id="PRO_5041431438" evidence="2">
    <location>
        <begin position="21"/>
        <end position="260"/>
    </location>
</feature>
<keyword evidence="2" id="KW-0732">Signal</keyword>
<protein>
    <submittedName>
        <fullName evidence="3">Uncharacterized protein</fullName>
    </submittedName>
</protein>
<name>A0AA39U3Q1_9LECA</name>
<reference evidence="3" key="1">
    <citation type="submission" date="2023-03" db="EMBL/GenBank/DDBJ databases">
        <title>Complete genome of Cladonia borealis.</title>
        <authorList>
            <person name="Park H."/>
        </authorList>
    </citation>
    <scope>NUCLEOTIDE SEQUENCE</scope>
    <source>
        <strain evidence="3">ANT050790</strain>
    </source>
</reference>
<dbReference type="EMBL" id="JAFEKC020000025">
    <property type="protein sequence ID" value="KAK0507116.1"/>
    <property type="molecule type" value="Genomic_DNA"/>
</dbReference>
<organism evidence="3 4">
    <name type="scientific">Cladonia borealis</name>
    <dbReference type="NCBI Taxonomy" id="184061"/>
    <lineage>
        <taxon>Eukaryota</taxon>
        <taxon>Fungi</taxon>
        <taxon>Dikarya</taxon>
        <taxon>Ascomycota</taxon>
        <taxon>Pezizomycotina</taxon>
        <taxon>Lecanoromycetes</taxon>
        <taxon>OSLEUM clade</taxon>
        <taxon>Lecanoromycetidae</taxon>
        <taxon>Lecanorales</taxon>
        <taxon>Lecanorineae</taxon>
        <taxon>Cladoniaceae</taxon>
        <taxon>Cladonia</taxon>
    </lineage>
</organism>
<feature type="signal peptide" evidence="2">
    <location>
        <begin position="1"/>
        <end position="20"/>
    </location>
</feature>
<feature type="compositionally biased region" description="Low complexity" evidence="1">
    <location>
        <begin position="206"/>
        <end position="231"/>
    </location>
</feature>